<gene>
    <name evidence="3" type="primary">ygaD</name>
    <name evidence="3" type="ORF">NCTC12722_02286</name>
</gene>
<organism evidence="3 4">
    <name type="scientific">Afipia felis</name>
    <name type="common">Cat scratch disease bacillus</name>
    <dbReference type="NCBI Taxonomy" id="1035"/>
    <lineage>
        <taxon>Bacteria</taxon>
        <taxon>Pseudomonadati</taxon>
        <taxon>Pseudomonadota</taxon>
        <taxon>Alphaproteobacteria</taxon>
        <taxon>Hyphomicrobiales</taxon>
        <taxon>Nitrobacteraceae</taxon>
        <taxon>Afipia</taxon>
    </lineage>
</organism>
<proteinExistence type="predicted"/>
<feature type="compositionally biased region" description="Basic residues" evidence="1">
    <location>
        <begin position="168"/>
        <end position="183"/>
    </location>
</feature>
<feature type="compositionally biased region" description="Low complexity" evidence="1">
    <location>
        <begin position="199"/>
        <end position="208"/>
    </location>
</feature>
<protein>
    <submittedName>
        <fullName evidence="3">Uncharacterized protein (Competence- and mitomycin-induced)</fullName>
    </submittedName>
</protein>
<evidence type="ECO:0000313" key="3">
    <source>
        <dbReference type="EMBL" id="SUU85081.1"/>
    </source>
</evidence>
<evidence type="ECO:0000256" key="1">
    <source>
        <dbReference type="SAM" id="MobiDB-lite"/>
    </source>
</evidence>
<feature type="domain" description="CinA C-terminal" evidence="2">
    <location>
        <begin position="8"/>
        <end position="161"/>
    </location>
</feature>
<feature type="region of interest" description="Disordered" evidence="1">
    <location>
        <begin position="163"/>
        <end position="208"/>
    </location>
</feature>
<dbReference type="AlphaFoldDB" id="A0A380W805"/>
<evidence type="ECO:0000259" key="2">
    <source>
        <dbReference type="Pfam" id="PF02464"/>
    </source>
</evidence>
<dbReference type="InterPro" id="IPR008136">
    <property type="entry name" value="CinA_C"/>
</dbReference>
<dbReference type="EMBL" id="UIGB01000001">
    <property type="protein sequence ID" value="SUU85081.1"/>
    <property type="molecule type" value="Genomic_DNA"/>
</dbReference>
<dbReference type="SUPFAM" id="SSF142433">
    <property type="entry name" value="CinA-like"/>
    <property type="match status" value="1"/>
</dbReference>
<sequence>MSDSATRALSRSLLDLCRMRKFKIATAESCTGGLVAAALTEVPGSSDVVDRGFVTYSNEAKHAMLGVETAKLETFGAVSKEVAIAMAFGALEHADVDLAVAITGIAGPGGATPGKPVGLVHFAVAARDGRIAHHEQRFGAIGRSSVRHQSVIEALKMLIEMARGPKPPVKRSRAAAHRLRPRASRTPTRTSGKRRRTSRPSTPRASDS</sequence>
<dbReference type="InterPro" id="IPR036653">
    <property type="entry name" value="CinA-like_C"/>
</dbReference>
<dbReference type="Gene3D" id="3.90.950.20">
    <property type="entry name" value="CinA-like"/>
    <property type="match status" value="1"/>
</dbReference>
<evidence type="ECO:0000313" key="4">
    <source>
        <dbReference type="Proteomes" id="UP000254343"/>
    </source>
</evidence>
<dbReference type="Pfam" id="PF02464">
    <property type="entry name" value="CinA"/>
    <property type="match status" value="1"/>
</dbReference>
<name>A0A380W805_AFIFE</name>
<dbReference type="OrthoDB" id="9801454at2"/>
<dbReference type="NCBIfam" id="TIGR00199">
    <property type="entry name" value="PncC_domain"/>
    <property type="match status" value="1"/>
</dbReference>
<reference evidence="3 4" key="1">
    <citation type="submission" date="2018-06" db="EMBL/GenBank/DDBJ databases">
        <authorList>
            <consortium name="Pathogen Informatics"/>
            <person name="Doyle S."/>
        </authorList>
    </citation>
    <scope>NUCLEOTIDE SEQUENCE [LARGE SCALE GENOMIC DNA]</scope>
    <source>
        <strain evidence="3 4">NCTC12722</strain>
    </source>
</reference>
<accession>A0A380W805</accession>
<dbReference type="Proteomes" id="UP000254343">
    <property type="component" value="Unassembled WGS sequence"/>
</dbReference>